<evidence type="ECO:0000259" key="2">
    <source>
        <dbReference type="Pfam" id="PF13116"/>
    </source>
</evidence>
<evidence type="ECO:0000313" key="3">
    <source>
        <dbReference type="EMBL" id="RAP38610.1"/>
    </source>
</evidence>
<keyword evidence="1" id="KW-0812">Transmembrane</keyword>
<dbReference type="EMBL" id="MVJN01000001">
    <property type="protein sequence ID" value="RAP38610.1"/>
    <property type="molecule type" value="Genomic_DNA"/>
</dbReference>
<keyword evidence="1" id="KW-0472">Membrane</keyword>
<keyword evidence="1" id="KW-1133">Transmembrane helix</keyword>
<gene>
    <name evidence="3" type="ORF">B1207_01655</name>
</gene>
<reference evidence="3 4" key="1">
    <citation type="submission" date="2017-02" db="EMBL/GenBank/DDBJ databases">
        <title>Legionella quilivanii strain from human: case report and whole genome sequencing analysis.</title>
        <authorList>
            <person name="Lalancette C."/>
            <person name="Leduc J.-M."/>
            <person name="Levesque S."/>
            <person name="Fournier E."/>
            <person name="Saoud J."/>
            <person name="Faucher S.P."/>
            <person name="Bernard K."/>
            <person name="Martineau C."/>
            <person name="Longtin J."/>
        </authorList>
    </citation>
    <scope>NUCLEOTIDE SEQUENCE [LARGE SCALE GENOMIC DNA]</scope>
    <source>
        <strain evidence="3 4">ID143958</strain>
    </source>
</reference>
<evidence type="ECO:0000313" key="4">
    <source>
        <dbReference type="Proteomes" id="UP000249458"/>
    </source>
</evidence>
<feature type="transmembrane region" description="Helical" evidence="1">
    <location>
        <begin position="1208"/>
        <end position="1229"/>
    </location>
</feature>
<sequence>MQKKLVTKLLKRCRLPLAILIIAAAVISSLFRALTPWASQYKTEVEKHLSALVGEPVHIQTMETGWYWFEPVIKLKQVSVSDGKEGAIHLKNLLVGINLLGSLWHWQIQPGVLYVDDLNLDIRQNNNQWSIEGLNLGNGEFKLDPAVYTPVLAWILNQQKIIIKHFSTQIHLQNGSVIPVKRFNLVVSRKADRYRIRGEAALEQNMPTSFRLIADLSIDPYHLAQTEGQIYFASEDWKFEQWTSLLPQNLQQDLKGSGDLKSWIDIKKGQVQTVQAKLNLEQIQWRELLNDKTNTIQKFKASLAWTLTQSGWKLTGDEVVLRLNGTKWPKNSFEISYDTQSNAYKTYIKQLNIASALESLPNQLTEKFSSIRSYNPIGFMSDTQLVIKQGQPDWFLSRFSKLGWQNSATVPGIDNFSGVLQWQPGQGRLELDSEDAVIRVEDKPPVKLLLANAALDWKTEDQETTIDIERMVLQHPDLLLKLEGKWSGISNQSRGNLDLTAELEGNKGEQWLKYIPSGKLKPKLDLWLKQGIKQIDHMVAEVHLHGPVAEFPFDQNNGEFLVKGHLRGVDLYYARNWPITRNIEAYLTIDRRSLNVDVVHANLRGIMVDKANLRVNDIGHDRETLLLHAKVNSDSRKGLAYVLASPLKKKLATLKMLQMSGDLSLDFRLEAPLYPENDEILVLGDVDFDNNEVTVHHSLEDLQLSGVSGNLQFDQEGILDSNLKASLLQNPVSILIKSVRKGKPYTEVRLKGKTSIELLKNKLNLALFSLMQGDLWLESTLTLTDDPSDLDHLLIKTNLQGVGINLPAPFGKTSMSKAPLTLDIQFNPEKAVKLNMDYDKRLSASLNFAGKKKEFHLDKGSILFGNGRADQKIKGLQIAGTLPVFNLQQWQNLLAKTKADNQKGIAGLVTFINVHLKKAIVGSYEYNDLGIKASKTPEDSWAIRINQKEMDASLNYDPKFNLIKGSFNRLILGQNKKVEGASCNPDISDMPNMELNINDLRFADWRLGKMTLKAISTRSGWKIDSCTLKSPAYQMTAKGLWSPQQNGSKTEIQSNVELTDLAKGLEQFNISPVVEGQEGAIRFSGNWTGGFQDFSIDNLKGNMSIILKNGRITHLSSDTEEKLGLGKLLSILSLQTIPRRLKLDFSDLSNDGYSFDIFEGNFNIAQGMMTTQDSYIDGPIAYASMKGNLDISRQLYNLDLRVTPHITASLPIVATIAGGPVVGLATWVASKIINQGMQKISGYTYKISGPWKQPVVAQDKIFRKKKQQA</sequence>
<dbReference type="PANTHER" id="PTHR38690">
    <property type="entry name" value="PROTEASE-RELATED"/>
    <property type="match status" value="1"/>
</dbReference>
<feature type="domain" description="YhdP central" evidence="2">
    <location>
        <begin position="5"/>
        <end position="1256"/>
    </location>
</feature>
<proteinExistence type="predicted"/>
<evidence type="ECO:0000256" key="1">
    <source>
        <dbReference type="SAM" id="Phobius"/>
    </source>
</evidence>
<organism evidence="3 4">
    <name type="scientific">Legionella quinlivanii</name>
    <dbReference type="NCBI Taxonomy" id="45073"/>
    <lineage>
        <taxon>Bacteria</taxon>
        <taxon>Pseudomonadati</taxon>
        <taxon>Pseudomonadota</taxon>
        <taxon>Gammaproteobacteria</taxon>
        <taxon>Legionellales</taxon>
        <taxon>Legionellaceae</taxon>
        <taxon>Legionella</taxon>
    </lineage>
</organism>
<dbReference type="InterPro" id="IPR025263">
    <property type="entry name" value="YhdP_central"/>
</dbReference>
<dbReference type="PANTHER" id="PTHR38690:SF1">
    <property type="entry name" value="PROTEASE"/>
    <property type="match status" value="1"/>
</dbReference>
<comment type="caution">
    <text evidence="3">The sequence shown here is derived from an EMBL/GenBank/DDBJ whole genome shotgun (WGS) entry which is preliminary data.</text>
</comment>
<protein>
    <submittedName>
        <fullName evidence="3">TIGR02099 family protein</fullName>
    </submittedName>
</protein>
<dbReference type="InterPro" id="IPR011836">
    <property type="entry name" value="YhdP"/>
</dbReference>
<dbReference type="NCBIfam" id="TIGR02099">
    <property type="entry name" value="YhdP family protein"/>
    <property type="match status" value="1"/>
</dbReference>
<name>A0A364LNW5_9GAMM</name>
<accession>A0A364LNW5</accession>
<dbReference type="Proteomes" id="UP000249458">
    <property type="component" value="Unassembled WGS sequence"/>
</dbReference>
<dbReference type="AlphaFoldDB" id="A0A364LNW5"/>
<dbReference type="Pfam" id="PF13116">
    <property type="entry name" value="YhdP"/>
    <property type="match status" value="1"/>
</dbReference>